<protein>
    <submittedName>
        <fullName evidence="2">Uncharacterized protein</fullName>
    </submittedName>
</protein>
<dbReference type="KEGG" id="bpf:BpOF4_05930"/>
<feature type="transmembrane region" description="Helical" evidence="1">
    <location>
        <begin position="12"/>
        <end position="31"/>
    </location>
</feature>
<dbReference type="HOGENOM" id="CLU_1109692_0_0_9"/>
<organism evidence="2 3">
    <name type="scientific">Alkalihalophilus pseudofirmus (strain ATCC BAA-2126 / JCM 17055 / OF4)</name>
    <name type="common">Bacillus pseudofirmus</name>
    <dbReference type="NCBI Taxonomy" id="398511"/>
    <lineage>
        <taxon>Bacteria</taxon>
        <taxon>Bacillati</taxon>
        <taxon>Bacillota</taxon>
        <taxon>Bacilli</taxon>
        <taxon>Bacillales</taxon>
        <taxon>Bacillaceae</taxon>
        <taxon>Alkalihalophilus</taxon>
    </lineage>
</organism>
<keyword evidence="1" id="KW-1133">Transmembrane helix</keyword>
<name>D3FZK6_ALKPO</name>
<dbReference type="AlphaFoldDB" id="D3FZK6"/>
<keyword evidence="1" id="KW-0472">Membrane</keyword>
<evidence type="ECO:0000256" key="1">
    <source>
        <dbReference type="SAM" id="Phobius"/>
    </source>
</evidence>
<accession>D3FZK6</accession>
<evidence type="ECO:0000313" key="3">
    <source>
        <dbReference type="Proteomes" id="UP000001544"/>
    </source>
</evidence>
<keyword evidence="3" id="KW-1185">Reference proteome</keyword>
<gene>
    <name evidence="2" type="ordered locus">BpOF4_05930</name>
</gene>
<sequence>MEDKLKKMKRVIIGLIVIVMLLGSVLIYQQMEKRSYGHVLDHKLTNELGVGLATPSASYLMLSEAMEQERISYEDLWGIMTGLRHFIGSVQDYNHFASWLNRGDPEWRRGLTVSAADDAFYYFDEQVRWLVTEAEEPIRGDGPRGHVMFEEDYMPREQKLALSTEQLEEYTWYLGLYEAWYEAIEEVMDVPPLVEFDETQWYHNPFVRFGTNGQESSFYDDEWVEILALLEEKTERYYEEAGRLMELEIR</sequence>
<evidence type="ECO:0000313" key="2">
    <source>
        <dbReference type="EMBL" id="ADC49248.1"/>
    </source>
</evidence>
<dbReference type="EMBL" id="CP001878">
    <property type="protein sequence ID" value="ADC49248.1"/>
    <property type="molecule type" value="Genomic_DNA"/>
</dbReference>
<dbReference type="Proteomes" id="UP000001544">
    <property type="component" value="Chromosome"/>
</dbReference>
<reference evidence="2 3" key="1">
    <citation type="journal article" date="2011" name="Environ. Microbiol.">
        <title>Genome of alkaliphilic Bacillus pseudofirmus OF4 reveals adaptations that support the ability to grow in an external pH range from 7.5 to 11.4.</title>
        <authorList>
            <person name="Janto B."/>
            <person name="Ahmed A."/>
            <person name="Ito M."/>
            <person name="Liu J."/>
            <person name="Hicks D.B."/>
            <person name="Pagni S."/>
            <person name="Fackelmayer O.J."/>
            <person name="Smith T.A."/>
            <person name="Earl J."/>
            <person name="Elbourne L.D."/>
            <person name="Hassan K."/>
            <person name="Paulsen I.T."/>
            <person name="Kolsto A.B."/>
            <person name="Tourasse N.J."/>
            <person name="Ehrlich G.D."/>
            <person name="Boissy R."/>
            <person name="Ivey D.M."/>
            <person name="Li G."/>
            <person name="Xue Y."/>
            <person name="Ma Y."/>
            <person name="Hu F.Z."/>
            <person name="Krulwich T.A."/>
        </authorList>
    </citation>
    <scope>NUCLEOTIDE SEQUENCE [LARGE SCALE GENOMIC DNA]</scope>
    <source>
        <strain evidence="3">ATCC BAA-2126 / JCM 17055 / OF4</strain>
    </source>
</reference>
<keyword evidence="1" id="KW-0812">Transmembrane</keyword>
<proteinExistence type="predicted"/>
<dbReference type="RefSeq" id="WP_012960521.1">
    <property type="nucleotide sequence ID" value="NC_013791.2"/>
</dbReference>